<dbReference type="Proteomes" id="UP000886998">
    <property type="component" value="Unassembled WGS sequence"/>
</dbReference>
<evidence type="ECO:0000313" key="2">
    <source>
        <dbReference type="Proteomes" id="UP000886998"/>
    </source>
</evidence>
<dbReference type="EMBL" id="BMAV01012791">
    <property type="protein sequence ID" value="GFY59758.1"/>
    <property type="molecule type" value="Genomic_DNA"/>
</dbReference>
<protein>
    <submittedName>
        <fullName evidence="1">Uncharacterized protein</fullName>
    </submittedName>
</protein>
<organism evidence="1 2">
    <name type="scientific">Trichonephila inaurata madagascariensis</name>
    <dbReference type="NCBI Taxonomy" id="2747483"/>
    <lineage>
        <taxon>Eukaryota</taxon>
        <taxon>Metazoa</taxon>
        <taxon>Ecdysozoa</taxon>
        <taxon>Arthropoda</taxon>
        <taxon>Chelicerata</taxon>
        <taxon>Arachnida</taxon>
        <taxon>Araneae</taxon>
        <taxon>Araneomorphae</taxon>
        <taxon>Entelegynae</taxon>
        <taxon>Araneoidea</taxon>
        <taxon>Nephilidae</taxon>
        <taxon>Trichonephila</taxon>
        <taxon>Trichonephila inaurata</taxon>
    </lineage>
</organism>
<gene>
    <name evidence="1" type="ORF">TNIN_81181</name>
</gene>
<name>A0A8X6XVC1_9ARAC</name>
<dbReference type="AlphaFoldDB" id="A0A8X6XVC1"/>
<comment type="caution">
    <text evidence="1">The sequence shown here is derived from an EMBL/GenBank/DDBJ whole genome shotgun (WGS) entry which is preliminary data.</text>
</comment>
<accession>A0A8X6XVC1</accession>
<proteinExistence type="predicted"/>
<keyword evidence="2" id="KW-1185">Reference proteome</keyword>
<evidence type="ECO:0000313" key="1">
    <source>
        <dbReference type="EMBL" id="GFY59758.1"/>
    </source>
</evidence>
<reference evidence="1" key="1">
    <citation type="submission" date="2020-08" db="EMBL/GenBank/DDBJ databases">
        <title>Multicomponent nature underlies the extraordinary mechanical properties of spider dragline silk.</title>
        <authorList>
            <person name="Kono N."/>
            <person name="Nakamura H."/>
            <person name="Mori M."/>
            <person name="Yoshida Y."/>
            <person name="Ohtoshi R."/>
            <person name="Malay A.D."/>
            <person name="Moran D.A.P."/>
            <person name="Tomita M."/>
            <person name="Numata K."/>
            <person name="Arakawa K."/>
        </authorList>
    </citation>
    <scope>NUCLEOTIDE SEQUENCE</scope>
</reference>
<sequence>MWKGLLERSHGILYACGPINSPRDESRYPEGLLPSTPCCFPRCLDDQVVNKLRTLLDLLPLEWSPDLYFHFPNHHRIFALVSYYTGKHSRNHTQKEIRSEPG</sequence>